<protein>
    <submittedName>
        <fullName evidence="1">Uncharacterized protein</fullName>
    </submittedName>
</protein>
<dbReference type="EMBL" id="HE573027">
    <property type="protein sequence ID" value="CCC52534.1"/>
    <property type="molecule type" value="Genomic_DNA"/>
</dbReference>
<gene>
    <name evidence="1" type="ORF">TVY486_1100190</name>
</gene>
<dbReference type="AlphaFoldDB" id="G0U9Q4"/>
<proteinExistence type="predicted"/>
<name>G0U9Q4_TRYVY</name>
<sequence length="102" mass="11317">MRIKKASARSDIIPTSTRKRSVHTRTYGLVRCSNNDKWATAQKHVYSLASFPSQKQICFSIPCLKKFLWSKLFGSISCCMGWSRAARGSPVCKDGDGSALAE</sequence>
<evidence type="ECO:0000313" key="1">
    <source>
        <dbReference type="EMBL" id="CCC52534.1"/>
    </source>
</evidence>
<organism evidence="1">
    <name type="scientific">Trypanosoma vivax (strain Y486)</name>
    <dbReference type="NCBI Taxonomy" id="1055687"/>
    <lineage>
        <taxon>Eukaryota</taxon>
        <taxon>Discoba</taxon>
        <taxon>Euglenozoa</taxon>
        <taxon>Kinetoplastea</taxon>
        <taxon>Metakinetoplastina</taxon>
        <taxon>Trypanosomatida</taxon>
        <taxon>Trypanosomatidae</taxon>
        <taxon>Trypanosoma</taxon>
        <taxon>Duttonella</taxon>
    </lineage>
</organism>
<accession>G0U9Q4</accession>
<reference evidence="1" key="1">
    <citation type="journal article" date="2012" name="Proc. Natl. Acad. Sci. U.S.A.">
        <title>Antigenic diversity is generated by distinct evolutionary mechanisms in African trypanosome species.</title>
        <authorList>
            <person name="Jackson A.P."/>
            <person name="Berry A."/>
            <person name="Aslett M."/>
            <person name="Allison H.C."/>
            <person name="Burton P."/>
            <person name="Vavrova-Anderson J."/>
            <person name="Brown R."/>
            <person name="Browne H."/>
            <person name="Corton N."/>
            <person name="Hauser H."/>
            <person name="Gamble J."/>
            <person name="Gilderthorp R."/>
            <person name="Marcello L."/>
            <person name="McQuillan J."/>
            <person name="Otto T.D."/>
            <person name="Quail M.A."/>
            <person name="Sanders M.J."/>
            <person name="van Tonder A."/>
            <person name="Ginger M.L."/>
            <person name="Field M.C."/>
            <person name="Barry J.D."/>
            <person name="Hertz-Fowler C."/>
            <person name="Berriman M."/>
        </authorList>
    </citation>
    <scope>NUCLEOTIDE SEQUENCE</scope>
    <source>
        <strain evidence="1">Y486</strain>
    </source>
</reference>